<feature type="region of interest" description="Disordered" evidence="1">
    <location>
        <begin position="1"/>
        <end position="30"/>
    </location>
</feature>
<gene>
    <name evidence="2" type="ORF">KSX_83260</name>
</gene>
<dbReference type="Pfam" id="PF13646">
    <property type="entry name" value="HEAT_2"/>
    <property type="match status" value="2"/>
</dbReference>
<dbReference type="InterPro" id="IPR004155">
    <property type="entry name" value="PBS_lyase_HEAT"/>
</dbReference>
<dbReference type="RefSeq" id="WP_220199218.1">
    <property type="nucleotide sequence ID" value="NZ_BNJF01000007.1"/>
</dbReference>
<organism evidence="2 3">
    <name type="scientific">Ktedonospora formicarum</name>
    <dbReference type="NCBI Taxonomy" id="2778364"/>
    <lineage>
        <taxon>Bacteria</taxon>
        <taxon>Bacillati</taxon>
        <taxon>Chloroflexota</taxon>
        <taxon>Ktedonobacteria</taxon>
        <taxon>Ktedonobacterales</taxon>
        <taxon>Ktedonobacteraceae</taxon>
        <taxon>Ktedonospora</taxon>
    </lineage>
</organism>
<evidence type="ECO:0000313" key="2">
    <source>
        <dbReference type="EMBL" id="GHO50163.1"/>
    </source>
</evidence>
<dbReference type="SUPFAM" id="SSF48371">
    <property type="entry name" value="ARM repeat"/>
    <property type="match status" value="1"/>
</dbReference>
<dbReference type="PANTHER" id="PTHR12697:SF5">
    <property type="entry name" value="DEOXYHYPUSINE HYDROXYLASE"/>
    <property type="match status" value="1"/>
</dbReference>
<dbReference type="PANTHER" id="PTHR12697">
    <property type="entry name" value="PBS LYASE HEAT-LIKE PROTEIN"/>
    <property type="match status" value="1"/>
</dbReference>
<proteinExistence type="predicted"/>
<dbReference type="GO" id="GO:0016491">
    <property type="term" value="F:oxidoreductase activity"/>
    <property type="evidence" value="ECO:0007669"/>
    <property type="project" value="TreeGrafter"/>
</dbReference>
<dbReference type="InterPro" id="IPR016024">
    <property type="entry name" value="ARM-type_fold"/>
</dbReference>
<evidence type="ECO:0008006" key="4">
    <source>
        <dbReference type="Google" id="ProtNLM"/>
    </source>
</evidence>
<dbReference type="Proteomes" id="UP000612362">
    <property type="component" value="Unassembled WGS sequence"/>
</dbReference>
<accession>A0A8J3IDB2</accession>
<comment type="caution">
    <text evidence="2">The sequence shown here is derived from an EMBL/GenBank/DDBJ whole genome shotgun (WGS) entry which is preliminary data.</text>
</comment>
<dbReference type="Gene3D" id="1.25.10.10">
    <property type="entry name" value="Leucine-rich Repeat Variant"/>
    <property type="match status" value="1"/>
</dbReference>
<keyword evidence="3" id="KW-1185">Reference proteome</keyword>
<dbReference type="InterPro" id="IPR011989">
    <property type="entry name" value="ARM-like"/>
</dbReference>
<dbReference type="SMART" id="SM00567">
    <property type="entry name" value="EZ_HEAT"/>
    <property type="match status" value="3"/>
</dbReference>
<dbReference type="AlphaFoldDB" id="A0A8J3IDB2"/>
<evidence type="ECO:0000313" key="3">
    <source>
        <dbReference type="Proteomes" id="UP000612362"/>
    </source>
</evidence>
<protein>
    <recommendedName>
        <fullName evidence="4">HEAT repeat domain-containing protein</fullName>
    </recommendedName>
</protein>
<evidence type="ECO:0000256" key="1">
    <source>
        <dbReference type="SAM" id="MobiDB-lite"/>
    </source>
</evidence>
<sequence>MSLFDDPSMKKTHIAQSTTTDETPPIGDVSPAQLARDAAEGRRGAAWRLMLWIISNDKRAEEAVASLNDDRLAQHLLEFIAMGTWAGKPFVVPAKLRSPYARIRLGTLFMPDIVMPRQRIERVLFAGIGDRRHEIRSAAITILGEIGDRAGEPLIEAALHDPSHPVRLQAVKALGKMHDPSVVPDLLEMLKSGDEQMVNQVFAALVQIGPTTIPVVAKELHSASPWIRWHCMRALGEMQDYRGLPYLVEGLRDKDYGVAWMAAKGLVKYGKASLEPVLRQLQGVIPTLSLAETSCYVLHQLYLRDSRLMPSLKPVVEAVNGVAFDIALPPLAGKALNQLYADHLLPV</sequence>
<dbReference type="EMBL" id="BNJF01000007">
    <property type="protein sequence ID" value="GHO50163.1"/>
    <property type="molecule type" value="Genomic_DNA"/>
</dbReference>
<reference evidence="2" key="1">
    <citation type="submission" date="2020-10" db="EMBL/GenBank/DDBJ databases">
        <title>Taxonomic study of unclassified bacteria belonging to the class Ktedonobacteria.</title>
        <authorList>
            <person name="Yabe S."/>
            <person name="Wang C.M."/>
            <person name="Zheng Y."/>
            <person name="Sakai Y."/>
            <person name="Cavaletti L."/>
            <person name="Monciardini P."/>
            <person name="Donadio S."/>
        </authorList>
    </citation>
    <scope>NUCLEOTIDE SEQUENCE</scope>
    <source>
        <strain evidence="2">SOSP1-1</strain>
    </source>
</reference>
<name>A0A8J3IDB2_9CHLR</name>